<dbReference type="PANTHER" id="PTHR33785:SF8">
    <property type="entry name" value="BZIP DOMAIN-CONTAINING PROTEIN"/>
    <property type="match status" value="1"/>
</dbReference>
<feature type="compositionally biased region" description="Basic and acidic residues" evidence="1">
    <location>
        <begin position="103"/>
        <end position="118"/>
    </location>
</feature>
<dbReference type="OMA" id="IFACTHH"/>
<comment type="caution">
    <text evidence="2">The sequence shown here is derived from an EMBL/GenBank/DDBJ whole genome shotgun (WGS) entry which is preliminary data.</text>
</comment>
<organism evidence="2 3">
    <name type="scientific">Corchorus capsularis</name>
    <name type="common">Jute</name>
    <dbReference type="NCBI Taxonomy" id="210143"/>
    <lineage>
        <taxon>Eukaryota</taxon>
        <taxon>Viridiplantae</taxon>
        <taxon>Streptophyta</taxon>
        <taxon>Embryophyta</taxon>
        <taxon>Tracheophyta</taxon>
        <taxon>Spermatophyta</taxon>
        <taxon>Magnoliopsida</taxon>
        <taxon>eudicotyledons</taxon>
        <taxon>Gunneridae</taxon>
        <taxon>Pentapetalae</taxon>
        <taxon>rosids</taxon>
        <taxon>malvids</taxon>
        <taxon>Malvales</taxon>
        <taxon>Malvaceae</taxon>
        <taxon>Grewioideae</taxon>
        <taxon>Apeibeae</taxon>
        <taxon>Corchorus</taxon>
    </lineage>
</organism>
<reference evidence="2 3" key="1">
    <citation type="submission" date="2013-09" db="EMBL/GenBank/DDBJ databases">
        <title>Corchorus capsularis genome sequencing.</title>
        <authorList>
            <person name="Alam M."/>
            <person name="Haque M.S."/>
            <person name="Islam M.S."/>
            <person name="Emdad E.M."/>
            <person name="Islam M.M."/>
            <person name="Ahmed B."/>
            <person name="Halim A."/>
            <person name="Hossen Q.M.M."/>
            <person name="Hossain M.Z."/>
            <person name="Ahmed R."/>
            <person name="Khan M.M."/>
            <person name="Islam R."/>
            <person name="Rashid M.M."/>
            <person name="Khan S.A."/>
            <person name="Rahman M.S."/>
            <person name="Alam M."/>
        </authorList>
    </citation>
    <scope>NUCLEOTIDE SEQUENCE [LARGE SCALE GENOMIC DNA]</scope>
    <source>
        <strain evidence="3">cv. CVL-1</strain>
        <tissue evidence="2">Whole seedling</tissue>
    </source>
</reference>
<sequence length="198" mass="22779">MDASSSKEVMESLDSLWFFSNVLSFTKLEPKGDLATTAIDEEDNIVKEEEEEEEESKEKTQSNSQNLQNEAPASSENWVSIRCPKCGEMGVEFEQQIMKPVKEVEFAEAEPKEKQPEIRRRRRSKRRKRSKRKVLGELDFGFHGGNLDSESWFSEESNIKGYGNFETQHYTKMPPLNDGLAMKQHLKSWAHAVACTVR</sequence>
<dbReference type="OrthoDB" id="1725654at2759"/>
<dbReference type="Gramene" id="OMO76151">
    <property type="protein sequence ID" value="OMO76151"/>
    <property type="gene ID" value="CCACVL1_15853"/>
</dbReference>
<accession>A0A1R3I0X7</accession>
<evidence type="ECO:0000313" key="3">
    <source>
        <dbReference type="Proteomes" id="UP000188268"/>
    </source>
</evidence>
<dbReference type="PANTHER" id="PTHR33785">
    <property type="entry name" value="OS06G0550800 PROTEIN"/>
    <property type="match status" value="1"/>
</dbReference>
<keyword evidence="3" id="KW-1185">Reference proteome</keyword>
<feature type="compositionally biased region" description="Polar residues" evidence="1">
    <location>
        <begin position="61"/>
        <end position="76"/>
    </location>
</feature>
<dbReference type="Proteomes" id="UP000188268">
    <property type="component" value="Unassembled WGS sequence"/>
</dbReference>
<dbReference type="AlphaFoldDB" id="A0A1R3I0X7"/>
<evidence type="ECO:0000256" key="1">
    <source>
        <dbReference type="SAM" id="MobiDB-lite"/>
    </source>
</evidence>
<name>A0A1R3I0X7_COCAP</name>
<feature type="region of interest" description="Disordered" evidence="1">
    <location>
        <begin position="30"/>
        <end position="76"/>
    </location>
</feature>
<gene>
    <name evidence="2" type="ORF">CCACVL1_15853</name>
</gene>
<feature type="region of interest" description="Disordered" evidence="1">
    <location>
        <begin position="103"/>
        <end position="130"/>
    </location>
</feature>
<dbReference type="EMBL" id="AWWV01010898">
    <property type="protein sequence ID" value="OMO76151.1"/>
    <property type="molecule type" value="Genomic_DNA"/>
</dbReference>
<feature type="compositionally biased region" description="Basic residues" evidence="1">
    <location>
        <begin position="119"/>
        <end position="130"/>
    </location>
</feature>
<evidence type="ECO:0000313" key="2">
    <source>
        <dbReference type="EMBL" id="OMO76151.1"/>
    </source>
</evidence>
<proteinExistence type="predicted"/>
<feature type="compositionally biased region" description="Acidic residues" evidence="1">
    <location>
        <begin position="39"/>
        <end position="55"/>
    </location>
</feature>
<protein>
    <submittedName>
        <fullName evidence="2">Uncharacterized protein</fullName>
    </submittedName>
</protein>